<feature type="compositionally biased region" description="Polar residues" evidence="1">
    <location>
        <begin position="276"/>
        <end position="286"/>
    </location>
</feature>
<keyword evidence="3" id="KW-1185">Reference proteome</keyword>
<dbReference type="AlphaFoldDB" id="A0A9P7B7S1"/>
<evidence type="ECO:0000256" key="1">
    <source>
        <dbReference type="SAM" id="MobiDB-lite"/>
    </source>
</evidence>
<dbReference type="EMBL" id="PUHQ01000020">
    <property type="protein sequence ID" value="KAG0663394.1"/>
    <property type="molecule type" value="Genomic_DNA"/>
</dbReference>
<evidence type="ECO:0000313" key="2">
    <source>
        <dbReference type="EMBL" id="KAG0663394.1"/>
    </source>
</evidence>
<organism evidence="2 3">
    <name type="scientific">Rhodotorula mucilaginosa</name>
    <name type="common">Yeast</name>
    <name type="synonym">Rhodotorula rubra</name>
    <dbReference type="NCBI Taxonomy" id="5537"/>
    <lineage>
        <taxon>Eukaryota</taxon>
        <taxon>Fungi</taxon>
        <taxon>Dikarya</taxon>
        <taxon>Basidiomycota</taxon>
        <taxon>Pucciniomycotina</taxon>
        <taxon>Microbotryomycetes</taxon>
        <taxon>Sporidiobolales</taxon>
        <taxon>Sporidiobolaceae</taxon>
        <taxon>Rhodotorula</taxon>
    </lineage>
</organism>
<reference evidence="2 3" key="1">
    <citation type="submission" date="2020-11" db="EMBL/GenBank/DDBJ databases">
        <title>Kefir isolates.</title>
        <authorList>
            <person name="Marcisauskas S."/>
            <person name="Kim Y."/>
            <person name="Blasche S."/>
        </authorList>
    </citation>
    <scope>NUCLEOTIDE SEQUENCE [LARGE SCALE GENOMIC DNA]</scope>
    <source>
        <strain evidence="2 3">KR</strain>
    </source>
</reference>
<gene>
    <name evidence="2" type="ORF">C6P46_002733</name>
</gene>
<dbReference type="Proteomes" id="UP000777482">
    <property type="component" value="Unassembled WGS sequence"/>
</dbReference>
<comment type="caution">
    <text evidence="2">The sequence shown here is derived from an EMBL/GenBank/DDBJ whole genome shotgun (WGS) entry which is preliminary data.</text>
</comment>
<feature type="compositionally biased region" description="Basic and acidic residues" evidence="1">
    <location>
        <begin position="287"/>
        <end position="298"/>
    </location>
</feature>
<protein>
    <submittedName>
        <fullName evidence="2">Uncharacterized protein</fullName>
    </submittedName>
</protein>
<name>A0A9P7B7S1_RHOMI</name>
<sequence>MSGPSQTADAEPTADAKALLIAAQDGREQEAYDALALVIDSLGGDLDPNTSTFRTWYERYSDVASAVVRRLQQGVEEKARLLEREAARLRLVNEALSLIGVNLVGHLSVTDSSTKGSSSGDNGAPARERVISQRAIRTCQVAATTLHKATGISISELSWTIVTPPDLRLETAARMWGRLIKVLVQGIKGNMPTRRKRLRERWEATFQALAVSTPRPLTVADMEVLIRTFRKATPADALARGAKKKKKPLTEEPPEPGDTFSDSDAELVELRPGQVEVSQRASSETAQDARHEELETAS</sequence>
<evidence type="ECO:0000313" key="3">
    <source>
        <dbReference type="Proteomes" id="UP000777482"/>
    </source>
</evidence>
<proteinExistence type="predicted"/>
<accession>A0A9P7B7S1</accession>
<feature type="region of interest" description="Disordered" evidence="1">
    <location>
        <begin position="237"/>
        <end position="298"/>
    </location>
</feature>